<proteinExistence type="inferred from homology"/>
<comment type="similarity">
    <text evidence="1">Belongs to the sigma-70 factor family. ECF subfamily.</text>
</comment>
<dbReference type="PANTHER" id="PTHR43133:SF46">
    <property type="entry name" value="RNA POLYMERASE SIGMA-70 FACTOR ECF SUBFAMILY"/>
    <property type="match status" value="1"/>
</dbReference>
<evidence type="ECO:0000259" key="6">
    <source>
        <dbReference type="Pfam" id="PF08281"/>
    </source>
</evidence>
<protein>
    <submittedName>
        <fullName evidence="7">RNA polymerase sigma-70 factor</fullName>
    </submittedName>
</protein>
<dbReference type="Proteomes" id="UP000324611">
    <property type="component" value="Unassembled WGS sequence"/>
</dbReference>
<dbReference type="Pfam" id="PF04542">
    <property type="entry name" value="Sigma70_r2"/>
    <property type="match status" value="1"/>
</dbReference>
<dbReference type="GO" id="GO:0016987">
    <property type="term" value="F:sigma factor activity"/>
    <property type="evidence" value="ECO:0007669"/>
    <property type="project" value="UniProtKB-KW"/>
</dbReference>
<sequence>MFFDHYTPQLFTFVEKLTKSKADAEEIVQDTFIKIWTHREMLPGIEKPGHYIYVIARNKALDNIRKAARDQRLLDQVWANISTAADNTLENELRSREYYQLIDQALRRLPEQKQRVFQLSRMEGLSHLEISQRLGLSKSRVNNILVESLKHVKSFLEQHTAIVAFFLWLGSRNRLF</sequence>
<evidence type="ECO:0000256" key="1">
    <source>
        <dbReference type="ARBA" id="ARBA00010641"/>
    </source>
</evidence>
<dbReference type="CDD" id="cd06171">
    <property type="entry name" value="Sigma70_r4"/>
    <property type="match status" value="1"/>
</dbReference>
<keyword evidence="3" id="KW-0731">Sigma factor</keyword>
<dbReference type="InterPro" id="IPR013325">
    <property type="entry name" value="RNA_pol_sigma_r2"/>
</dbReference>
<dbReference type="AlphaFoldDB" id="A0A5B2VTM0"/>
<name>A0A5B2VTM0_9BACT</name>
<feature type="domain" description="RNA polymerase sigma-70 region 2" evidence="5">
    <location>
        <begin position="3"/>
        <end position="69"/>
    </location>
</feature>
<evidence type="ECO:0000313" key="8">
    <source>
        <dbReference type="Proteomes" id="UP000324611"/>
    </source>
</evidence>
<evidence type="ECO:0000313" key="7">
    <source>
        <dbReference type="EMBL" id="KAA2242020.1"/>
    </source>
</evidence>
<evidence type="ECO:0000256" key="2">
    <source>
        <dbReference type="ARBA" id="ARBA00023015"/>
    </source>
</evidence>
<dbReference type="InterPro" id="IPR014284">
    <property type="entry name" value="RNA_pol_sigma-70_dom"/>
</dbReference>
<evidence type="ECO:0000259" key="5">
    <source>
        <dbReference type="Pfam" id="PF04542"/>
    </source>
</evidence>
<dbReference type="GO" id="GO:0006352">
    <property type="term" value="P:DNA-templated transcription initiation"/>
    <property type="evidence" value="ECO:0007669"/>
    <property type="project" value="InterPro"/>
</dbReference>
<dbReference type="InterPro" id="IPR036388">
    <property type="entry name" value="WH-like_DNA-bd_sf"/>
</dbReference>
<keyword evidence="4" id="KW-0804">Transcription</keyword>
<dbReference type="InterPro" id="IPR013249">
    <property type="entry name" value="RNA_pol_sigma70_r4_t2"/>
</dbReference>
<dbReference type="PANTHER" id="PTHR43133">
    <property type="entry name" value="RNA POLYMERASE ECF-TYPE SIGMA FACTO"/>
    <property type="match status" value="1"/>
</dbReference>
<accession>A0A5B2VTM0</accession>
<dbReference type="SUPFAM" id="SSF88659">
    <property type="entry name" value="Sigma3 and sigma4 domains of RNA polymerase sigma factors"/>
    <property type="match status" value="1"/>
</dbReference>
<dbReference type="Pfam" id="PF08281">
    <property type="entry name" value="Sigma70_r4_2"/>
    <property type="match status" value="1"/>
</dbReference>
<dbReference type="Gene3D" id="1.10.10.10">
    <property type="entry name" value="Winged helix-like DNA-binding domain superfamily/Winged helix DNA-binding domain"/>
    <property type="match status" value="1"/>
</dbReference>
<evidence type="ECO:0000256" key="4">
    <source>
        <dbReference type="ARBA" id="ARBA00023163"/>
    </source>
</evidence>
<dbReference type="NCBIfam" id="TIGR02937">
    <property type="entry name" value="sigma70-ECF"/>
    <property type="match status" value="1"/>
</dbReference>
<gene>
    <name evidence="7" type="ORF">F0L74_17785</name>
</gene>
<feature type="domain" description="RNA polymerase sigma factor 70 region 4 type 2" evidence="6">
    <location>
        <begin position="100"/>
        <end position="151"/>
    </location>
</feature>
<reference evidence="7 8" key="2">
    <citation type="submission" date="2019-09" db="EMBL/GenBank/DDBJ databases">
        <authorList>
            <person name="Jin C."/>
        </authorList>
    </citation>
    <scope>NUCLEOTIDE SEQUENCE [LARGE SCALE GENOMIC DNA]</scope>
    <source>
        <strain evidence="7 8">BN140078</strain>
    </source>
</reference>
<comment type="caution">
    <text evidence="7">The sequence shown here is derived from an EMBL/GenBank/DDBJ whole genome shotgun (WGS) entry which is preliminary data.</text>
</comment>
<dbReference type="InterPro" id="IPR014327">
    <property type="entry name" value="RNA_pol_sigma70_bacteroid"/>
</dbReference>
<keyword evidence="8" id="KW-1185">Reference proteome</keyword>
<dbReference type="Gene3D" id="1.10.1740.10">
    <property type="match status" value="1"/>
</dbReference>
<dbReference type="SUPFAM" id="SSF88946">
    <property type="entry name" value="Sigma2 domain of RNA polymerase sigma factors"/>
    <property type="match status" value="1"/>
</dbReference>
<keyword evidence="2" id="KW-0805">Transcription regulation</keyword>
<dbReference type="InterPro" id="IPR039425">
    <property type="entry name" value="RNA_pol_sigma-70-like"/>
</dbReference>
<dbReference type="GO" id="GO:0003677">
    <property type="term" value="F:DNA binding"/>
    <property type="evidence" value="ECO:0007669"/>
    <property type="project" value="InterPro"/>
</dbReference>
<evidence type="ECO:0000256" key="3">
    <source>
        <dbReference type="ARBA" id="ARBA00023082"/>
    </source>
</evidence>
<dbReference type="InterPro" id="IPR007627">
    <property type="entry name" value="RNA_pol_sigma70_r2"/>
</dbReference>
<dbReference type="InterPro" id="IPR013324">
    <property type="entry name" value="RNA_pol_sigma_r3/r4-like"/>
</dbReference>
<dbReference type="NCBIfam" id="TIGR02985">
    <property type="entry name" value="Sig70_bacteroi1"/>
    <property type="match status" value="1"/>
</dbReference>
<organism evidence="7 8">
    <name type="scientific">Chitinophaga agrisoli</name>
    <dbReference type="NCBI Taxonomy" id="2607653"/>
    <lineage>
        <taxon>Bacteria</taxon>
        <taxon>Pseudomonadati</taxon>
        <taxon>Bacteroidota</taxon>
        <taxon>Chitinophagia</taxon>
        <taxon>Chitinophagales</taxon>
        <taxon>Chitinophagaceae</taxon>
        <taxon>Chitinophaga</taxon>
    </lineage>
</organism>
<dbReference type="EMBL" id="VUOC01000003">
    <property type="protein sequence ID" value="KAA2242020.1"/>
    <property type="molecule type" value="Genomic_DNA"/>
</dbReference>
<reference evidence="7 8" key="1">
    <citation type="submission" date="2019-09" db="EMBL/GenBank/DDBJ databases">
        <title>Chitinophaga ginsengihumi sp. nov., isolated from soil of ginseng rhizosphere.</title>
        <authorList>
            <person name="Lee J."/>
        </authorList>
    </citation>
    <scope>NUCLEOTIDE SEQUENCE [LARGE SCALE GENOMIC DNA]</scope>
    <source>
        <strain evidence="7 8">BN140078</strain>
    </source>
</reference>